<dbReference type="PROSITE" id="PS01124">
    <property type="entry name" value="HTH_ARAC_FAMILY_2"/>
    <property type="match status" value="1"/>
</dbReference>
<proteinExistence type="predicted"/>
<gene>
    <name evidence="6" type="ORF">GCM10022216_16630</name>
</gene>
<organism evidence="6 7">
    <name type="scientific">Sphingobacterium kyonggiense</name>
    <dbReference type="NCBI Taxonomy" id="714075"/>
    <lineage>
        <taxon>Bacteria</taxon>
        <taxon>Pseudomonadati</taxon>
        <taxon>Bacteroidota</taxon>
        <taxon>Sphingobacteriia</taxon>
        <taxon>Sphingobacteriales</taxon>
        <taxon>Sphingobacteriaceae</taxon>
        <taxon>Sphingobacterium</taxon>
    </lineage>
</organism>
<sequence length="498" mass="57791">MKFDELLKLVETKYFWTDLNKAEKITDSLINSTSSSEQEIGALLLGAKISRRNGDFFLAIQRTRIAERKAELSGYYELACKASWFLSESFLETGLIGEANRYLLRAKRNAELIREPSKMKSIQTHLLQEEARGLMAKSDYVAAIKLLESSAFQVKSNSSNFSLNVEQHINFQHLMGVCYLELGKLNLSGKYLYEALQHAGSLKDETKLAIYQAQAERLYKLGELDSCKYFLDKAYPYVEKVDPIRLKERLYWTFARYFASKADYINSNKYFEFFNQAVLERVDLAGQIADELIIEFNKEQLSIKKRNLILLWTLIAVIVSAVSYYIVKKQGAKVYLPLVEPDQDNSLRMDLMELDIPAKLHVKEHPVENDLNISLDTENRLVRDLNVLETDMFFLDKNITLTNLANKLQSNQKYVSYVIRKYRSQNFNDYVLNLRIHYLIDQLKENEIMLDYKLSYLADLAGFSSHSKFTMAFKSVVGMPPSQYMEDLRDLIMKRSNR</sequence>
<keyword evidence="4" id="KW-1133">Transmembrane helix</keyword>
<dbReference type="EMBL" id="BAAAZI010000006">
    <property type="protein sequence ID" value="GAA4138984.1"/>
    <property type="molecule type" value="Genomic_DNA"/>
</dbReference>
<feature type="transmembrane region" description="Helical" evidence="4">
    <location>
        <begin position="308"/>
        <end position="327"/>
    </location>
</feature>
<dbReference type="PANTHER" id="PTHR43280">
    <property type="entry name" value="ARAC-FAMILY TRANSCRIPTIONAL REGULATOR"/>
    <property type="match status" value="1"/>
</dbReference>
<name>A0ABP7YNT3_9SPHI</name>
<feature type="domain" description="HTH araC/xylS-type" evidence="5">
    <location>
        <begin position="395"/>
        <end position="487"/>
    </location>
</feature>
<dbReference type="PANTHER" id="PTHR43280:SF2">
    <property type="entry name" value="HTH-TYPE TRANSCRIPTIONAL REGULATOR EXSA"/>
    <property type="match status" value="1"/>
</dbReference>
<dbReference type="SMART" id="SM00342">
    <property type="entry name" value="HTH_ARAC"/>
    <property type="match status" value="1"/>
</dbReference>
<accession>A0ABP7YNT3</accession>
<evidence type="ECO:0000313" key="6">
    <source>
        <dbReference type="EMBL" id="GAA4138984.1"/>
    </source>
</evidence>
<keyword evidence="3" id="KW-0804">Transcription</keyword>
<keyword evidence="2" id="KW-0238">DNA-binding</keyword>
<evidence type="ECO:0000256" key="4">
    <source>
        <dbReference type="SAM" id="Phobius"/>
    </source>
</evidence>
<evidence type="ECO:0000256" key="1">
    <source>
        <dbReference type="ARBA" id="ARBA00023015"/>
    </source>
</evidence>
<dbReference type="InterPro" id="IPR009057">
    <property type="entry name" value="Homeodomain-like_sf"/>
</dbReference>
<evidence type="ECO:0000256" key="3">
    <source>
        <dbReference type="ARBA" id="ARBA00023163"/>
    </source>
</evidence>
<dbReference type="Gene3D" id="1.10.10.60">
    <property type="entry name" value="Homeodomain-like"/>
    <property type="match status" value="2"/>
</dbReference>
<evidence type="ECO:0000256" key="2">
    <source>
        <dbReference type="ARBA" id="ARBA00023125"/>
    </source>
</evidence>
<dbReference type="InterPro" id="IPR018060">
    <property type="entry name" value="HTH_AraC"/>
</dbReference>
<keyword evidence="7" id="KW-1185">Reference proteome</keyword>
<keyword evidence="4" id="KW-0812">Transmembrane</keyword>
<protein>
    <recommendedName>
        <fullName evidence="5">HTH araC/xylS-type domain-containing protein</fullName>
    </recommendedName>
</protein>
<evidence type="ECO:0000259" key="5">
    <source>
        <dbReference type="PROSITE" id="PS01124"/>
    </source>
</evidence>
<dbReference type="SUPFAM" id="SSF46689">
    <property type="entry name" value="Homeodomain-like"/>
    <property type="match status" value="1"/>
</dbReference>
<reference evidence="7" key="1">
    <citation type="journal article" date="2019" name="Int. J. Syst. Evol. Microbiol.">
        <title>The Global Catalogue of Microorganisms (GCM) 10K type strain sequencing project: providing services to taxonomists for standard genome sequencing and annotation.</title>
        <authorList>
            <consortium name="The Broad Institute Genomics Platform"/>
            <consortium name="The Broad Institute Genome Sequencing Center for Infectious Disease"/>
            <person name="Wu L."/>
            <person name="Ma J."/>
        </authorList>
    </citation>
    <scope>NUCLEOTIDE SEQUENCE [LARGE SCALE GENOMIC DNA]</scope>
    <source>
        <strain evidence="7">JCM 16704</strain>
    </source>
</reference>
<dbReference type="Pfam" id="PF12833">
    <property type="entry name" value="HTH_18"/>
    <property type="match status" value="1"/>
</dbReference>
<comment type="caution">
    <text evidence="6">The sequence shown here is derived from an EMBL/GenBank/DDBJ whole genome shotgun (WGS) entry which is preliminary data.</text>
</comment>
<keyword evidence="1" id="KW-0805">Transcription regulation</keyword>
<evidence type="ECO:0000313" key="7">
    <source>
        <dbReference type="Proteomes" id="UP001500101"/>
    </source>
</evidence>
<keyword evidence="4" id="KW-0472">Membrane</keyword>
<dbReference type="Proteomes" id="UP001500101">
    <property type="component" value="Unassembled WGS sequence"/>
</dbReference>